<dbReference type="InterPro" id="IPR003695">
    <property type="entry name" value="Ppx_GppA_N"/>
</dbReference>
<keyword evidence="3" id="KW-0378">Hydrolase</keyword>
<dbReference type="Proteomes" id="UP000789707">
    <property type="component" value="Unassembled WGS sequence"/>
</dbReference>
<dbReference type="Gene3D" id="3.30.420.150">
    <property type="entry name" value="Exopolyphosphatase. Domain 2"/>
    <property type="match status" value="1"/>
</dbReference>
<evidence type="ECO:0000256" key="1">
    <source>
        <dbReference type="ARBA" id="ARBA00007125"/>
    </source>
</evidence>
<organism evidence="3 4">
    <name type="scientific">Periweissella fabaria</name>
    <dbReference type="NCBI Taxonomy" id="546157"/>
    <lineage>
        <taxon>Bacteria</taxon>
        <taxon>Bacillati</taxon>
        <taxon>Bacillota</taxon>
        <taxon>Bacilli</taxon>
        <taxon>Lactobacillales</taxon>
        <taxon>Lactobacillaceae</taxon>
        <taxon>Periweissella</taxon>
    </lineage>
</organism>
<dbReference type="CDD" id="cd24052">
    <property type="entry name" value="ASKHA_NBD_HpPPX-GppA-like"/>
    <property type="match status" value="1"/>
</dbReference>
<dbReference type="PANTHER" id="PTHR30005:SF0">
    <property type="entry name" value="RETROGRADE REGULATION PROTEIN 2"/>
    <property type="match status" value="1"/>
</dbReference>
<protein>
    <submittedName>
        <fullName evidence="3">Exopolyphosphatase</fullName>
        <ecNumber evidence="3">3.6.1.11</ecNumber>
    </submittedName>
</protein>
<name>A0ABM8Z3K0_9LACO</name>
<dbReference type="GO" id="GO:0004309">
    <property type="term" value="F:exopolyphosphatase activity"/>
    <property type="evidence" value="ECO:0007669"/>
    <property type="project" value="UniProtKB-EC"/>
</dbReference>
<dbReference type="EMBL" id="CAKKNS010000001">
    <property type="protein sequence ID" value="CAH0415852.1"/>
    <property type="molecule type" value="Genomic_DNA"/>
</dbReference>
<feature type="domain" description="Ppx/GppA phosphatase N-terminal" evidence="2">
    <location>
        <begin position="24"/>
        <end position="302"/>
    </location>
</feature>
<gene>
    <name evidence="3" type="primary">ppx</name>
    <name evidence="3" type="ORF">WFA24289_00150</name>
</gene>
<dbReference type="RefSeq" id="WP_230095931.1">
    <property type="nucleotide sequence ID" value="NZ_CAKKNS010000001.1"/>
</dbReference>
<dbReference type="EC" id="3.6.1.11" evidence="3"/>
<evidence type="ECO:0000259" key="2">
    <source>
        <dbReference type="Pfam" id="PF02541"/>
    </source>
</evidence>
<accession>A0ABM8Z3K0</accession>
<keyword evidence="4" id="KW-1185">Reference proteome</keyword>
<dbReference type="PANTHER" id="PTHR30005">
    <property type="entry name" value="EXOPOLYPHOSPHATASE"/>
    <property type="match status" value="1"/>
</dbReference>
<dbReference type="InterPro" id="IPR050273">
    <property type="entry name" value="GppA/Ppx_hydrolase"/>
</dbReference>
<sequence>MKKFAIIDLGSNSARMTISEIHPDGSYAVLERMQEMVRLSNNMGPEKVLQKPEIERTLKALTDFDDAIKKYDDISVRAVATAAVRQATNQAKFLELVQTKVGLKLEVLTGEQEAHYDYLGVINTLNISNTLILDTGGASSELILVADKESRHEVSIPVGAVNISEEYLEADEISAAALFKAFTAVDERLNSVSWLRQAHEFPLVVLGGSNRTLGKISRRAKHIQDTPLHGYRISSDEAFAIYTDILSKDLEERRKVPGLAKERGDIIVGGLMPLMAILRYVDANKITFSQAGIREGILFEKINEITGEEVIDPEPAAMTVDIDD</sequence>
<reference evidence="3 4" key="1">
    <citation type="submission" date="2021-11" db="EMBL/GenBank/DDBJ databases">
        <authorList>
            <person name="Depoorter E."/>
        </authorList>
    </citation>
    <scope>NUCLEOTIDE SEQUENCE [LARGE SCALE GENOMIC DNA]</scope>
    <source>
        <strain evidence="3 4">LMG 24289</strain>
    </source>
</reference>
<evidence type="ECO:0000313" key="4">
    <source>
        <dbReference type="Proteomes" id="UP000789707"/>
    </source>
</evidence>
<dbReference type="InterPro" id="IPR043129">
    <property type="entry name" value="ATPase_NBD"/>
</dbReference>
<dbReference type="SUPFAM" id="SSF53067">
    <property type="entry name" value="Actin-like ATPase domain"/>
    <property type="match status" value="2"/>
</dbReference>
<evidence type="ECO:0000313" key="3">
    <source>
        <dbReference type="EMBL" id="CAH0415852.1"/>
    </source>
</evidence>
<comment type="similarity">
    <text evidence="1">Belongs to the GppA/Ppx family.</text>
</comment>
<dbReference type="Gene3D" id="3.30.420.40">
    <property type="match status" value="1"/>
</dbReference>
<comment type="caution">
    <text evidence="3">The sequence shown here is derived from an EMBL/GenBank/DDBJ whole genome shotgun (WGS) entry which is preliminary data.</text>
</comment>
<proteinExistence type="inferred from homology"/>
<dbReference type="Pfam" id="PF02541">
    <property type="entry name" value="Ppx-GppA"/>
    <property type="match status" value="1"/>
</dbReference>